<dbReference type="Pfam" id="PF10604">
    <property type="entry name" value="Polyketide_cyc2"/>
    <property type="match status" value="1"/>
</dbReference>
<dbReference type="RefSeq" id="WP_128249371.1">
    <property type="nucleotide sequence ID" value="NZ_CP034951.1"/>
</dbReference>
<evidence type="ECO:0000259" key="1">
    <source>
        <dbReference type="SMART" id="SM00871"/>
    </source>
</evidence>
<dbReference type="Gene3D" id="3.20.80.10">
    <property type="entry name" value="Regulatory factor, effector binding domain"/>
    <property type="match status" value="1"/>
</dbReference>
<dbReference type="EMBL" id="CP034951">
    <property type="protein sequence ID" value="QAA80978.1"/>
    <property type="molecule type" value="Genomic_DNA"/>
</dbReference>
<dbReference type="SMART" id="SM00871">
    <property type="entry name" value="AraC_E_bind"/>
    <property type="match status" value="1"/>
</dbReference>
<name>A0A410G122_9FLAO</name>
<dbReference type="Gene3D" id="3.30.530.20">
    <property type="match status" value="1"/>
</dbReference>
<dbReference type="CDD" id="cd07818">
    <property type="entry name" value="SRPBCC_1"/>
    <property type="match status" value="1"/>
</dbReference>
<dbReference type="AlphaFoldDB" id="A0A410G122"/>
<gene>
    <name evidence="2" type="ORF">EI546_04205</name>
</gene>
<dbReference type="InterPro" id="IPR010499">
    <property type="entry name" value="AraC_E-bd"/>
</dbReference>
<evidence type="ECO:0000313" key="3">
    <source>
        <dbReference type="Proteomes" id="UP000285517"/>
    </source>
</evidence>
<proteinExistence type="predicted"/>
<evidence type="ECO:0000313" key="2">
    <source>
        <dbReference type="EMBL" id="QAA80978.1"/>
    </source>
</evidence>
<dbReference type="InterPro" id="IPR011256">
    <property type="entry name" value="Reg_factor_effector_dom_sf"/>
</dbReference>
<accession>A0A410G122</accession>
<dbReference type="InterPro" id="IPR019587">
    <property type="entry name" value="Polyketide_cyclase/dehydratase"/>
</dbReference>
<dbReference type="SUPFAM" id="SSF55136">
    <property type="entry name" value="Probable bacterial effector-binding domain"/>
    <property type="match status" value="1"/>
</dbReference>
<dbReference type="KEGG" id="aev:EI546_04205"/>
<dbReference type="InterPro" id="IPR023393">
    <property type="entry name" value="START-like_dom_sf"/>
</dbReference>
<dbReference type="SUPFAM" id="SSF55961">
    <property type="entry name" value="Bet v1-like"/>
    <property type="match status" value="1"/>
</dbReference>
<keyword evidence="3" id="KW-1185">Reference proteome</keyword>
<feature type="domain" description="AraC effector-binding" evidence="1">
    <location>
        <begin position="182"/>
        <end position="341"/>
    </location>
</feature>
<sequence length="352" mass="39212">MKILKYLLFLILLIIIGSAIYFGTKDGDYAVSDSIVVAAPAEVVFDKVNDFKNWEGWMPFKQKDPSLTFKYAEKSSGEGASMSWEGKNSGSITTTKVIPYKEIQQDLTFKSAAGKRNAKMIWLFETIGDSTKVTWETNGKHTLMEKAYMSIKGSDFVSRIHTLNNLGLAAMASEVVTDMKKYNINVDGVTQYGGGYYMYTTSVAKKQEVLEKSAPMIELVKDFVSKNNLSSSGAPFILYNEADKMNNTVIFSTGIPISERVITPENSPVVCGFMEPVTALKITLKGNYENMPEALQKGMEDIRQNDLQVDPERKIFEIYSTDTSQEPNPAKWVSEIYIPIQPKEPPAGEVGL</sequence>
<dbReference type="OrthoDB" id="9807923at2"/>
<dbReference type="Proteomes" id="UP000285517">
    <property type="component" value="Chromosome"/>
</dbReference>
<protein>
    <submittedName>
        <fullName evidence="2">AraC family transcriptional regulator</fullName>
    </submittedName>
</protein>
<organism evidence="2 3">
    <name type="scientific">Aequorivita ciconiae</name>
    <dbReference type="NCBI Taxonomy" id="2494375"/>
    <lineage>
        <taxon>Bacteria</taxon>
        <taxon>Pseudomonadati</taxon>
        <taxon>Bacteroidota</taxon>
        <taxon>Flavobacteriia</taxon>
        <taxon>Flavobacteriales</taxon>
        <taxon>Flavobacteriaceae</taxon>
        <taxon>Aequorivita</taxon>
    </lineage>
</organism>
<reference evidence="2 3" key="1">
    <citation type="submission" date="2019-01" db="EMBL/GenBank/DDBJ databases">
        <title>Complete genome sequencing of Aequorivita sp. H23M31.</title>
        <authorList>
            <person name="Bae J.-W."/>
        </authorList>
    </citation>
    <scope>NUCLEOTIDE SEQUENCE [LARGE SCALE GENOMIC DNA]</scope>
    <source>
        <strain evidence="2 3">H23M31</strain>
    </source>
</reference>